<sequence length="171" mass="19310">MSAKQCPYALHQHEKVQLQGGERRENKTSCTVCIASPRLPCMVTARARDHVPPMQSRFHSRNVFTVIVPLQALKSQTFRANSQVPNIIAVSIHQSLIPGRILDVLFAYALFDWIVLISNIERGIIRAHYVQRIKGPTTSQWSGGYGPIKTRSRESFEPVHSGDDGMMITEW</sequence>
<reference evidence="1" key="1">
    <citation type="journal article" date="2020" name="Stud. Mycol.">
        <title>101 Dothideomycetes genomes: a test case for predicting lifestyles and emergence of pathogens.</title>
        <authorList>
            <person name="Haridas S."/>
            <person name="Albert R."/>
            <person name="Binder M."/>
            <person name="Bloem J."/>
            <person name="Labutti K."/>
            <person name="Salamov A."/>
            <person name="Andreopoulos B."/>
            <person name="Baker S."/>
            <person name="Barry K."/>
            <person name="Bills G."/>
            <person name="Bluhm B."/>
            <person name="Cannon C."/>
            <person name="Castanera R."/>
            <person name="Culley D."/>
            <person name="Daum C."/>
            <person name="Ezra D."/>
            <person name="Gonzalez J."/>
            <person name="Henrissat B."/>
            <person name="Kuo A."/>
            <person name="Liang C."/>
            <person name="Lipzen A."/>
            <person name="Lutzoni F."/>
            <person name="Magnuson J."/>
            <person name="Mondo S."/>
            <person name="Nolan M."/>
            <person name="Ohm R."/>
            <person name="Pangilinan J."/>
            <person name="Park H.-J."/>
            <person name="Ramirez L."/>
            <person name="Alfaro M."/>
            <person name="Sun H."/>
            <person name="Tritt A."/>
            <person name="Yoshinaga Y."/>
            <person name="Zwiers L.-H."/>
            <person name="Turgeon B."/>
            <person name="Goodwin S."/>
            <person name="Spatafora J."/>
            <person name="Crous P."/>
            <person name="Grigoriev I."/>
        </authorList>
    </citation>
    <scope>NUCLEOTIDE SEQUENCE</scope>
    <source>
        <strain evidence="1">CBS 379.55</strain>
    </source>
</reference>
<dbReference type="GeneID" id="54547011"/>
<keyword evidence="2" id="KW-1185">Reference proteome</keyword>
<protein>
    <submittedName>
        <fullName evidence="1">Uncharacterized protein</fullName>
    </submittedName>
</protein>
<dbReference type="EMBL" id="ML986487">
    <property type="protein sequence ID" value="KAF2278709.1"/>
    <property type="molecule type" value="Genomic_DNA"/>
</dbReference>
<evidence type="ECO:0000313" key="1">
    <source>
        <dbReference type="EMBL" id="KAF2278709.1"/>
    </source>
</evidence>
<accession>A0A6A6JUJ9</accession>
<dbReference type="AlphaFoldDB" id="A0A6A6JUJ9"/>
<dbReference type="Proteomes" id="UP000800097">
    <property type="component" value="Unassembled WGS sequence"/>
</dbReference>
<dbReference type="RefSeq" id="XP_033656248.1">
    <property type="nucleotide sequence ID" value="XM_033793836.1"/>
</dbReference>
<gene>
    <name evidence="1" type="ORF">EI97DRAFT_217152</name>
</gene>
<evidence type="ECO:0000313" key="2">
    <source>
        <dbReference type="Proteomes" id="UP000800097"/>
    </source>
</evidence>
<organism evidence="1 2">
    <name type="scientific">Westerdykella ornata</name>
    <dbReference type="NCBI Taxonomy" id="318751"/>
    <lineage>
        <taxon>Eukaryota</taxon>
        <taxon>Fungi</taxon>
        <taxon>Dikarya</taxon>
        <taxon>Ascomycota</taxon>
        <taxon>Pezizomycotina</taxon>
        <taxon>Dothideomycetes</taxon>
        <taxon>Pleosporomycetidae</taxon>
        <taxon>Pleosporales</taxon>
        <taxon>Sporormiaceae</taxon>
        <taxon>Westerdykella</taxon>
    </lineage>
</organism>
<name>A0A6A6JUJ9_WESOR</name>
<proteinExistence type="predicted"/>